<evidence type="ECO:0000313" key="2">
    <source>
        <dbReference type="EMBL" id="XAO74357.1"/>
    </source>
</evidence>
<keyword evidence="3" id="KW-1185">Reference proteome</keyword>
<proteinExistence type="predicted"/>
<dbReference type="AlphaFoldDB" id="A0AAU6WMZ9"/>
<keyword evidence="2" id="KW-0378">Hydrolase</keyword>
<dbReference type="InterPro" id="IPR029058">
    <property type="entry name" value="AB_hydrolase_fold"/>
</dbReference>
<dbReference type="EMBL" id="CP154834">
    <property type="protein sequence ID" value="XAO74357.1"/>
    <property type="molecule type" value="Genomic_DNA"/>
</dbReference>
<organism evidence="2 3">
    <name type="scientific">Chryseobacterium endophyticum</name>
    <dbReference type="NCBI Taxonomy" id="1854762"/>
    <lineage>
        <taxon>Bacteria</taxon>
        <taxon>Pseudomonadati</taxon>
        <taxon>Bacteroidota</taxon>
        <taxon>Flavobacteriia</taxon>
        <taxon>Flavobacteriales</taxon>
        <taxon>Weeksellaceae</taxon>
        <taxon>Chryseobacterium group</taxon>
        <taxon>Chryseobacterium</taxon>
    </lineage>
</organism>
<sequence length="195" mass="22961">MKYLSDEVNLLTKIYAKDKRIRNIYVIGHSQGGRVALHIRHKKIRKIAVLSVNLFGRYEESINRMRYEEISGQDSTLDKKIEQEYLSYHQLIRRTRFGDTLDALSLRSYKTFTIPGSFTELEKIKIPVLIAYGSNDIGVAFSNDIIRFRLAGKENFSFQVYPLMSHNFERHTQANNENENHWQQVFEETIAWLKK</sequence>
<reference evidence="2 3" key="1">
    <citation type="submission" date="2024-04" db="EMBL/GenBank/DDBJ databases">
        <title>Genome sequencing and assembly of rice foliar adapted Chryseobacterium endophyticum OsEnb-ALM-A6.</title>
        <authorList>
            <person name="Kumar S."/>
            <person name="Javed M."/>
            <person name="Chouhan V."/>
            <person name="Charishma K."/>
            <person name="Patel A."/>
            <person name="Kumar M."/>
            <person name="Sahu K.P."/>
            <person name="Kumar A."/>
        </authorList>
    </citation>
    <scope>NUCLEOTIDE SEQUENCE [LARGE SCALE GENOMIC DNA]</scope>
    <source>
        <strain evidence="2 3">OsEnb-ALM-A6</strain>
    </source>
</reference>
<evidence type="ECO:0000313" key="3">
    <source>
        <dbReference type="Proteomes" id="UP001463665"/>
    </source>
</evidence>
<dbReference type="SUPFAM" id="SSF53474">
    <property type="entry name" value="alpha/beta-Hydrolases"/>
    <property type="match status" value="1"/>
</dbReference>
<protein>
    <submittedName>
        <fullName evidence="2">Dienelactone hydrolase family protein</fullName>
    </submittedName>
</protein>
<dbReference type="PANTHER" id="PTHR43265:SF1">
    <property type="entry name" value="ESTERASE ESTD"/>
    <property type="match status" value="1"/>
</dbReference>
<evidence type="ECO:0000259" key="1">
    <source>
        <dbReference type="Pfam" id="PF01738"/>
    </source>
</evidence>
<feature type="domain" description="Dienelactone hydrolase" evidence="1">
    <location>
        <begin position="118"/>
        <end position="194"/>
    </location>
</feature>
<dbReference type="Proteomes" id="UP001463665">
    <property type="component" value="Chromosome"/>
</dbReference>
<dbReference type="RefSeq" id="WP_345766517.1">
    <property type="nucleotide sequence ID" value="NZ_CP154834.1"/>
</dbReference>
<dbReference type="InterPro" id="IPR002925">
    <property type="entry name" value="Dienelactn_hydro"/>
</dbReference>
<gene>
    <name evidence="2" type="ORF">AAFP95_22620</name>
</gene>
<accession>A0AAU6WMZ9</accession>
<dbReference type="GO" id="GO:0052689">
    <property type="term" value="F:carboxylic ester hydrolase activity"/>
    <property type="evidence" value="ECO:0007669"/>
    <property type="project" value="TreeGrafter"/>
</dbReference>
<dbReference type="Pfam" id="PF01738">
    <property type="entry name" value="DLH"/>
    <property type="match status" value="1"/>
</dbReference>
<dbReference type="InterPro" id="IPR053145">
    <property type="entry name" value="AB_hydrolase_Est10"/>
</dbReference>
<name>A0AAU6WMZ9_9FLAO</name>
<dbReference type="PANTHER" id="PTHR43265">
    <property type="entry name" value="ESTERASE ESTD"/>
    <property type="match status" value="1"/>
</dbReference>
<dbReference type="Gene3D" id="3.40.50.1820">
    <property type="entry name" value="alpha/beta hydrolase"/>
    <property type="match status" value="1"/>
</dbReference>